<name>A0A922ERR0_CARIL</name>
<keyword evidence="1" id="KW-0812">Transmembrane</keyword>
<dbReference type="EMBL" id="CM031830">
    <property type="protein sequence ID" value="KAG6708314.1"/>
    <property type="molecule type" value="Genomic_DNA"/>
</dbReference>
<feature type="transmembrane region" description="Helical" evidence="1">
    <location>
        <begin position="279"/>
        <end position="305"/>
    </location>
</feature>
<feature type="transmembrane region" description="Helical" evidence="1">
    <location>
        <begin position="251"/>
        <end position="273"/>
    </location>
</feature>
<gene>
    <name evidence="2" type="ORF">I3842_06G074600</name>
</gene>
<dbReference type="AlphaFoldDB" id="A0A922ERR0"/>
<feature type="transmembrane region" description="Helical" evidence="1">
    <location>
        <begin position="122"/>
        <end position="143"/>
    </location>
</feature>
<reference evidence="2" key="1">
    <citation type="submission" date="2021-01" db="EMBL/GenBank/DDBJ databases">
        <authorList>
            <person name="Lovell J.T."/>
            <person name="Bentley N."/>
            <person name="Bhattarai G."/>
            <person name="Jenkins J.W."/>
            <person name="Sreedasyam A."/>
            <person name="Alarcon Y."/>
            <person name="Bock C."/>
            <person name="Boston L."/>
            <person name="Carlson J."/>
            <person name="Cervantes K."/>
            <person name="Clermont K."/>
            <person name="Krom N."/>
            <person name="Kubenka K."/>
            <person name="Mamidi S."/>
            <person name="Mattison C."/>
            <person name="Monteros M."/>
            <person name="Pisani C."/>
            <person name="Plott C."/>
            <person name="Rajasekar S."/>
            <person name="Rhein H.S."/>
            <person name="Rohla C."/>
            <person name="Song M."/>
            <person name="Hilaire R.S."/>
            <person name="Shu S."/>
            <person name="Wells L."/>
            <person name="Wang X."/>
            <person name="Webber J."/>
            <person name="Heerema R.J."/>
            <person name="Klein P."/>
            <person name="Conner P."/>
            <person name="Grauke L."/>
            <person name="Grimwood J."/>
            <person name="Schmutz J."/>
            <person name="Randall J.J."/>
        </authorList>
    </citation>
    <scope>NUCLEOTIDE SEQUENCE</scope>
    <source>
        <tissue evidence="2">Leaf</tissue>
    </source>
</reference>
<comment type="caution">
    <text evidence="2">The sequence shown here is derived from an EMBL/GenBank/DDBJ whole genome shotgun (WGS) entry which is preliminary data.</text>
</comment>
<feature type="transmembrane region" description="Helical" evidence="1">
    <location>
        <begin position="195"/>
        <end position="213"/>
    </location>
</feature>
<sequence length="328" mass="38048">MENSHLILEQKLLEDNLAMPNQKLEVLDIVKAAQTIFSKNFNFIIFILFISLPLFFFMVYYEIFLHRTLSNILEQSYSHDLEYHRWSVVTSEVTTKLREYHRGLVVTSEVTTKLRTIFPHQLVQLGFLYLVPFHLLELCTVILTEMLYKQIYGARIRGTFITSSYVILLSTCNMLGLVWFAISYQVFWRTSDLQVPFLLLYGPVFIALLLKYLEWSAVWNVSIVISVLEGTFGLRAMALSFRYNRGSERRGLLLMAVFFVWGLGLRLPCLYFGCYEGEIMGIVAQAGLYCLGNVLKWVVCVLYFYDCKKQTLEKKVDVEAGREIKSCG</sequence>
<dbReference type="PANTHER" id="PTHR36714:SF7">
    <property type="entry name" value="TRANSMEMBRANE PROTEIN"/>
    <property type="match status" value="1"/>
</dbReference>
<evidence type="ECO:0000256" key="1">
    <source>
        <dbReference type="SAM" id="Phobius"/>
    </source>
</evidence>
<dbReference type="Proteomes" id="UP000811246">
    <property type="component" value="Chromosome 6"/>
</dbReference>
<feature type="transmembrane region" description="Helical" evidence="1">
    <location>
        <begin position="41"/>
        <end position="61"/>
    </location>
</feature>
<protein>
    <submittedName>
        <fullName evidence="2">Uncharacterized protein</fullName>
    </submittedName>
</protein>
<dbReference type="PANTHER" id="PTHR36714">
    <property type="entry name" value="T23E23.1"/>
    <property type="match status" value="1"/>
</dbReference>
<organism evidence="2 3">
    <name type="scientific">Carya illinoinensis</name>
    <name type="common">Pecan</name>
    <dbReference type="NCBI Taxonomy" id="32201"/>
    <lineage>
        <taxon>Eukaryota</taxon>
        <taxon>Viridiplantae</taxon>
        <taxon>Streptophyta</taxon>
        <taxon>Embryophyta</taxon>
        <taxon>Tracheophyta</taxon>
        <taxon>Spermatophyta</taxon>
        <taxon>Magnoliopsida</taxon>
        <taxon>eudicotyledons</taxon>
        <taxon>Gunneridae</taxon>
        <taxon>Pentapetalae</taxon>
        <taxon>rosids</taxon>
        <taxon>fabids</taxon>
        <taxon>Fagales</taxon>
        <taxon>Juglandaceae</taxon>
        <taxon>Carya</taxon>
    </lineage>
</organism>
<proteinExistence type="predicted"/>
<evidence type="ECO:0000313" key="3">
    <source>
        <dbReference type="Proteomes" id="UP000811246"/>
    </source>
</evidence>
<accession>A0A922ERR0</accession>
<feature type="transmembrane region" description="Helical" evidence="1">
    <location>
        <begin position="163"/>
        <end position="183"/>
    </location>
</feature>
<keyword evidence="1" id="KW-1133">Transmembrane helix</keyword>
<evidence type="ECO:0000313" key="2">
    <source>
        <dbReference type="EMBL" id="KAG6708314.1"/>
    </source>
</evidence>
<keyword evidence="1" id="KW-0472">Membrane</keyword>